<dbReference type="AlphaFoldDB" id="A0A2G9H8W7"/>
<evidence type="ECO:0000256" key="4">
    <source>
        <dbReference type="ARBA" id="ARBA00022741"/>
    </source>
</evidence>
<name>A0A2G9H8W7_9LAMI</name>
<dbReference type="PROSITE" id="PS00107">
    <property type="entry name" value="PROTEIN_KINASE_ATP"/>
    <property type="match status" value="1"/>
</dbReference>
<sequence>MDKCDEIYEITFLCFYNSVDAQELVKYFELVWLVLCRKNENDPTVVAPQTKKNGTISATYRKLARSLPSSASAHDFRLFYMCSSSRGIITDYDEGLNCESESTKTNSERVLSNAPRSSGWQRFFKLCKKSSIKRLPSFPPILMPKIPRRKSRSARERVEIDNCLMSCTWKIFTLDDLQMATNNFSKENLIGKGGYSEVYKGRLPDGQLVAVKRLNKGITEEHVLNFLCEIGIIAHVNHPNTAKMIGYGVEGGAYLILQLSSLGSLGSLLHGSKQKLDWSKRYKIILGTAEGLLYLHENCQRRIIHRDIKADNILLSEDFEPQVLYTLNN</sequence>
<keyword evidence="5 12" id="KW-0418">Kinase</keyword>
<dbReference type="InterPro" id="IPR008271">
    <property type="entry name" value="Ser/Thr_kinase_AS"/>
</dbReference>
<dbReference type="OrthoDB" id="1732465at2759"/>
<evidence type="ECO:0000313" key="13">
    <source>
        <dbReference type="Proteomes" id="UP000231279"/>
    </source>
</evidence>
<comment type="caution">
    <text evidence="12">The sequence shown here is derived from an EMBL/GenBank/DDBJ whole genome shotgun (WGS) entry which is preliminary data.</text>
</comment>
<accession>A0A2G9H8W7</accession>
<dbReference type="STRING" id="429701.A0A2G9H8W7"/>
<dbReference type="PANTHER" id="PTHR47987:SF14">
    <property type="entry name" value="RECEPTOR-LIKE CYTOSOLIC SERINE_THREONINE-PROTEIN KINASE RBK2"/>
    <property type="match status" value="1"/>
</dbReference>
<dbReference type="InterPro" id="IPR046958">
    <property type="entry name" value="RBK1/2/STUNTED"/>
</dbReference>
<proteinExistence type="inferred from homology"/>
<organism evidence="12 13">
    <name type="scientific">Handroanthus impetiginosus</name>
    <dbReference type="NCBI Taxonomy" id="429701"/>
    <lineage>
        <taxon>Eukaryota</taxon>
        <taxon>Viridiplantae</taxon>
        <taxon>Streptophyta</taxon>
        <taxon>Embryophyta</taxon>
        <taxon>Tracheophyta</taxon>
        <taxon>Spermatophyta</taxon>
        <taxon>Magnoliopsida</taxon>
        <taxon>eudicotyledons</taxon>
        <taxon>Gunneridae</taxon>
        <taxon>Pentapetalae</taxon>
        <taxon>asterids</taxon>
        <taxon>lamiids</taxon>
        <taxon>Lamiales</taxon>
        <taxon>Bignoniaceae</taxon>
        <taxon>Crescentiina</taxon>
        <taxon>Tabebuia alliance</taxon>
        <taxon>Handroanthus</taxon>
    </lineage>
</organism>
<evidence type="ECO:0000256" key="6">
    <source>
        <dbReference type="ARBA" id="ARBA00022840"/>
    </source>
</evidence>
<comment type="catalytic activity">
    <reaction evidence="7">
        <text>L-threonyl-[protein] + ATP = O-phospho-L-threonyl-[protein] + ADP + H(+)</text>
        <dbReference type="Rhea" id="RHEA:46608"/>
        <dbReference type="Rhea" id="RHEA-COMP:11060"/>
        <dbReference type="Rhea" id="RHEA-COMP:11605"/>
        <dbReference type="ChEBI" id="CHEBI:15378"/>
        <dbReference type="ChEBI" id="CHEBI:30013"/>
        <dbReference type="ChEBI" id="CHEBI:30616"/>
        <dbReference type="ChEBI" id="CHEBI:61977"/>
        <dbReference type="ChEBI" id="CHEBI:456216"/>
        <dbReference type="EC" id="2.7.11.1"/>
    </reaction>
</comment>
<keyword evidence="2 10" id="KW-0723">Serine/threonine-protein kinase</keyword>
<dbReference type="Pfam" id="PF07714">
    <property type="entry name" value="PK_Tyr_Ser-Thr"/>
    <property type="match status" value="1"/>
</dbReference>
<dbReference type="EMBL" id="NKXS01002376">
    <property type="protein sequence ID" value="PIN13955.1"/>
    <property type="molecule type" value="Genomic_DNA"/>
</dbReference>
<feature type="binding site" evidence="9">
    <location>
        <position position="212"/>
    </location>
    <ligand>
        <name>ATP</name>
        <dbReference type="ChEBI" id="CHEBI:30616"/>
    </ligand>
</feature>
<keyword evidence="6 9" id="KW-0067">ATP-binding</keyword>
<protein>
    <recommendedName>
        <fullName evidence="1">non-specific serine/threonine protein kinase</fullName>
        <ecNumber evidence="1">2.7.11.1</ecNumber>
    </recommendedName>
</protein>
<dbReference type="GO" id="GO:0005524">
    <property type="term" value="F:ATP binding"/>
    <property type="evidence" value="ECO:0007669"/>
    <property type="project" value="UniProtKB-UniRule"/>
</dbReference>
<dbReference type="Gene3D" id="3.30.200.20">
    <property type="entry name" value="Phosphorylase Kinase, domain 1"/>
    <property type="match status" value="1"/>
</dbReference>
<dbReference type="InterPro" id="IPR017441">
    <property type="entry name" value="Protein_kinase_ATP_BS"/>
</dbReference>
<evidence type="ECO:0000256" key="2">
    <source>
        <dbReference type="ARBA" id="ARBA00022527"/>
    </source>
</evidence>
<dbReference type="Gene3D" id="1.10.510.10">
    <property type="entry name" value="Transferase(Phosphotransferase) domain 1"/>
    <property type="match status" value="1"/>
</dbReference>
<keyword evidence="3 12" id="KW-0808">Transferase</keyword>
<keyword evidence="4 9" id="KW-0547">Nucleotide-binding</keyword>
<comment type="similarity">
    <text evidence="10">Belongs to the protein kinase superfamily.</text>
</comment>
<evidence type="ECO:0000313" key="12">
    <source>
        <dbReference type="EMBL" id="PIN13955.1"/>
    </source>
</evidence>
<dbReference type="EC" id="2.7.11.1" evidence="1"/>
<gene>
    <name evidence="12" type="ORF">CDL12_13418</name>
</gene>
<evidence type="ECO:0000256" key="7">
    <source>
        <dbReference type="ARBA" id="ARBA00047899"/>
    </source>
</evidence>
<dbReference type="GO" id="GO:0004674">
    <property type="term" value="F:protein serine/threonine kinase activity"/>
    <property type="evidence" value="ECO:0007669"/>
    <property type="project" value="UniProtKB-KW"/>
</dbReference>
<evidence type="ECO:0000256" key="3">
    <source>
        <dbReference type="ARBA" id="ARBA00022679"/>
    </source>
</evidence>
<feature type="domain" description="Protein kinase" evidence="11">
    <location>
        <begin position="184"/>
        <end position="329"/>
    </location>
</feature>
<dbReference type="InterPro" id="IPR001245">
    <property type="entry name" value="Ser-Thr/Tyr_kinase_cat_dom"/>
</dbReference>
<evidence type="ECO:0000256" key="8">
    <source>
        <dbReference type="ARBA" id="ARBA00048679"/>
    </source>
</evidence>
<evidence type="ECO:0000256" key="10">
    <source>
        <dbReference type="RuleBase" id="RU000304"/>
    </source>
</evidence>
<dbReference type="GO" id="GO:0106310">
    <property type="term" value="F:protein serine kinase activity"/>
    <property type="evidence" value="ECO:0007669"/>
    <property type="project" value="RHEA"/>
</dbReference>
<dbReference type="SUPFAM" id="SSF56112">
    <property type="entry name" value="Protein kinase-like (PK-like)"/>
    <property type="match status" value="1"/>
</dbReference>
<evidence type="ECO:0000256" key="5">
    <source>
        <dbReference type="ARBA" id="ARBA00022777"/>
    </source>
</evidence>
<dbReference type="FunFam" id="3.30.200.20:FF:000389">
    <property type="entry name" value="Receptor-like cytosolic serine/threonine-protein kinase RBK1"/>
    <property type="match status" value="1"/>
</dbReference>
<dbReference type="PROSITE" id="PS50011">
    <property type="entry name" value="PROTEIN_KINASE_DOM"/>
    <property type="match status" value="1"/>
</dbReference>
<dbReference type="FunFam" id="1.10.510.10:FF:001023">
    <property type="entry name" value="Os07g0541700 protein"/>
    <property type="match status" value="1"/>
</dbReference>
<dbReference type="InterPro" id="IPR000719">
    <property type="entry name" value="Prot_kinase_dom"/>
</dbReference>
<dbReference type="PANTHER" id="PTHR47987">
    <property type="entry name" value="OS08G0249100 PROTEIN"/>
    <property type="match status" value="1"/>
</dbReference>
<evidence type="ECO:0000259" key="11">
    <source>
        <dbReference type="PROSITE" id="PS50011"/>
    </source>
</evidence>
<dbReference type="Proteomes" id="UP000231279">
    <property type="component" value="Unassembled WGS sequence"/>
</dbReference>
<dbReference type="PROSITE" id="PS00108">
    <property type="entry name" value="PROTEIN_KINASE_ST"/>
    <property type="match status" value="1"/>
</dbReference>
<reference evidence="13" key="1">
    <citation type="journal article" date="2018" name="Gigascience">
        <title>Genome assembly of the Pink Ipe (Handroanthus impetiginosus, Bignoniaceae), a highly valued, ecologically keystone Neotropical timber forest tree.</title>
        <authorList>
            <person name="Silva-Junior O.B."/>
            <person name="Grattapaglia D."/>
            <person name="Novaes E."/>
            <person name="Collevatti R.G."/>
        </authorList>
    </citation>
    <scope>NUCLEOTIDE SEQUENCE [LARGE SCALE GENOMIC DNA]</scope>
    <source>
        <strain evidence="13">cv. UFG-1</strain>
    </source>
</reference>
<evidence type="ECO:0000256" key="9">
    <source>
        <dbReference type="PROSITE-ProRule" id="PRU10141"/>
    </source>
</evidence>
<dbReference type="InterPro" id="IPR011009">
    <property type="entry name" value="Kinase-like_dom_sf"/>
</dbReference>
<keyword evidence="13" id="KW-1185">Reference proteome</keyword>
<comment type="catalytic activity">
    <reaction evidence="8">
        <text>L-seryl-[protein] + ATP = O-phospho-L-seryl-[protein] + ADP + H(+)</text>
        <dbReference type="Rhea" id="RHEA:17989"/>
        <dbReference type="Rhea" id="RHEA-COMP:9863"/>
        <dbReference type="Rhea" id="RHEA-COMP:11604"/>
        <dbReference type="ChEBI" id="CHEBI:15378"/>
        <dbReference type="ChEBI" id="CHEBI:29999"/>
        <dbReference type="ChEBI" id="CHEBI:30616"/>
        <dbReference type="ChEBI" id="CHEBI:83421"/>
        <dbReference type="ChEBI" id="CHEBI:456216"/>
        <dbReference type="EC" id="2.7.11.1"/>
    </reaction>
</comment>
<dbReference type="SMART" id="SM00220">
    <property type="entry name" value="S_TKc"/>
    <property type="match status" value="1"/>
</dbReference>
<evidence type="ECO:0000256" key="1">
    <source>
        <dbReference type="ARBA" id="ARBA00012513"/>
    </source>
</evidence>